<dbReference type="SUPFAM" id="SSF81383">
    <property type="entry name" value="F-box domain"/>
    <property type="match status" value="1"/>
</dbReference>
<dbReference type="EMBL" id="ML170156">
    <property type="protein sequence ID" value="TDL29617.1"/>
    <property type="molecule type" value="Genomic_DNA"/>
</dbReference>
<dbReference type="PANTHER" id="PTHR38926">
    <property type="entry name" value="F-BOX DOMAIN CONTAINING PROTEIN, EXPRESSED"/>
    <property type="match status" value="1"/>
</dbReference>
<accession>A0A4R5XH97</accession>
<dbReference type="AlphaFoldDB" id="A0A4R5XH97"/>
<proteinExistence type="predicted"/>
<dbReference type="InterPro" id="IPR032675">
    <property type="entry name" value="LRR_dom_sf"/>
</dbReference>
<gene>
    <name evidence="2" type="ORF">BD410DRAFT_32305</name>
</gene>
<evidence type="ECO:0008006" key="4">
    <source>
        <dbReference type="Google" id="ProtNLM"/>
    </source>
</evidence>
<sequence>MLSSAERLLYRSEPSENEVLNALRDISVHEDAIEELNHQASELHLQLRQIHEQKNKHAMAIRTKRGVLTMARRIPLEPLARIFEYCASDGWTLGPIVVSQVCFVWREAAKSPRVWSYIYIDCDRGNPAMKSSYWLRMAQQSSLHVTVRMNQYHPIAEQALHILYSAISNWTSFMLEVPSVQQASLVLAYCPPIAPKLKQVGIITADPSGFAGGPLIVGDDSQIVGLGSSFQHAPNLTSLLVASNVIQSAAGLPSQITSLSLIINLCQDTITRRICASEVIAVWQQCPNLEEFSMKVSHFDNREFEIDDPSRYITNEHLISLTLDLPSPYLTVIQHLRAPSLLNLYLRCPDESTCYADDTARMAMRTFIAESCPPLRLLELYDLDVSQEDFLFFFTRLPTLEEMRLHGSDILDGTLQSMCEINGLCPHLSKLDFRWCGHLTGSTLVHLVSSRNLQQNGEDTSVISEITIINCSFVNEKHILELAKYATCRLHVGDSADYCKHRGCCENARYRQRFRLRHTHLLTSDQRSRIRLG</sequence>
<dbReference type="Proteomes" id="UP000294933">
    <property type="component" value="Unassembled WGS sequence"/>
</dbReference>
<evidence type="ECO:0000313" key="3">
    <source>
        <dbReference type="Proteomes" id="UP000294933"/>
    </source>
</evidence>
<organism evidence="2 3">
    <name type="scientific">Rickenella mellea</name>
    <dbReference type="NCBI Taxonomy" id="50990"/>
    <lineage>
        <taxon>Eukaryota</taxon>
        <taxon>Fungi</taxon>
        <taxon>Dikarya</taxon>
        <taxon>Basidiomycota</taxon>
        <taxon>Agaricomycotina</taxon>
        <taxon>Agaricomycetes</taxon>
        <taxon>Hymenochaetales</taxon>
        <taxon>Rickenellaceae</taxon>
        <taxon>Rickenella</taxon>
    </lineage>
</organism>
<name>A0A4R5XH97_9AGAM</name>
<keyword evidence="3" id="KW-1185">Reference proteome</keyword>
<dbReference type="STRING" id="50990.A0A4R5XH97"/>
<dbReference type="InterPro" id="IPR036047">
    <property type="entry name" value="F-box-like_dom_sf"/>
</dbReference>
<dbReference type="SMART" id="SM00367">
    <property type="entry name" value="LRR_CC"/>
    <property type="match status" value="1"/>
</dbReference>
<dbReference type="SUPFAM" id="SSF52047">
    <property type="entry name" value="RNI-like"/>
    <property type="match status" value="1"/>
</dbReference>
<keyword evidence="1" id="KW-0175">Coiled coil</keyword>
<dbReference type="VEuPathDB" id="FungiDB:BD410DRAFT_32305"/>
<feature type="coiled-coil region" evidence="1">
    <location>
        <begin position="26"/>
        <end position="53"/>
    </location>
</feature>
<protein>
    <recommendedName>
        <fullName evidence="4">F-box domain-containing protein</fullName>
    </recommendedName>
</protein>
<evidence type="ECO:0000256" key="1">
    <source>
        <dbReference type="SAM" id="Coils"/>
    </source>
</evidence>
<dbReference type="Gene3D" id="3.80.10.10">
    <property type="entry name" value="Ribonuclease Inhibitor"/>
    <property type="match status" value="1"/>
</dbReference>
<evidence type="ECO:0000313" key="2">
    <source>
        <dbReference type="EMBL" id="TDL29617.1"/>
    </source>
</evidence>
<dbReference type="PANTHER" id="PTHR38926:SF5">
    <property type="entry name" value="F-BOX AND LEUCINE-RICH REPEAT PROTEIN 6"/>
    <property type="match status" value="1"/>
</dbReference>
<dbReference type="OrthoDB" id="3063971at2759"/>
<dbReference type="InterPro" id="IPR006553">
    <property type="entry name" value="Leu-rich_rpt_Cys-con_subtyp"/>
</dbReference>
<reference evidence="2 3" key="1">
    <citation type="submission" date="2018-06" db="EMBL/GenBank/DDBJ databases">
        <title>A transcriptomic atlas of mushroom development highlights an independent origin of complex multicellularity.</title>
        <authorList>
            <consortium name="DOE Joint Genome Institute"/>
            <person name="Krizsan K."/>
            <person name="Almasi E."/>
            <person name="Merenyi Z."/>
            <person name="Sahu N."/>
            <person name="Viragh M."/>
            <person name="Koszo T."/>
            <person name="Mondo S."/>
            <person name="Kiss B."/>
            <person name="Balint B."/>
            <person name="Kues U."/>
            <person name="Barry K."/>
            <person name="Hegedus J.C."/>
            <person name="Henrissat B."/>
            <person name="Johnson J."/>
            <person name="Lipzen A."/>
            <person name="Ohm R."/>
            <person name="Nagy I."/>
            <person name="Pangilinan J."/>
            <person name="Yan J."/>
            <person name="Xiong Y."/>
            <person name="Grigoriev I.V."/>
            <person name="Hibbett D.S."/>
            <person name="Nagy L.G."/>
        </authorList>
    </citation>
    <scope>NUCLEOTIDE SEQUENCE [LARGE SCALE GENOMIC DNA]</scope>
    <source>
        <strain evidence="2 3">SZMC22713</strain>
    </source>
</reference>